<dbReference type="RefSeq" id="XP_060330602.1">
    <property type="nucleotide sequence ID" value="XM_060477463.1"/>
</dbReference>
<dbReference type="AlphaFoldDB" id="A0AA39N5M7"/>
<gene>
    <name evidence="1" type="ORF">EV420DRAFT_1643183</name>
</gene>
<comment type="caution">
    <text evidence="1">The sequence shown here is derived from an EMBL/GenBank/DDBJ whole genome shotgun (WGS) entry which is preliminary data.</text>
</comment>
<evidence type="ECO:0000313" key="1">
    <source>
        <dbReference type="EMBL" id="KAK0458314.1"/>
    </source>
</evidence>
<evidence type="ECO:0000313" key="2">
    <source>
        <dbReference type="Proteomes" id="UP001175211"/>
    </source>
</evidence>
<proteinExistence type="predicted"/>
<reference evidence="1" key="1">
    <citation type="submission" date="2023-06" db="EMBL/GenBank/DDBJ databases">
        <authorList>
            <consortium name="Lawrence Berkeley National Laboratory"/>
            <person name="Ahrendt S."/>
            <person name="Sahu N."/>
            <person name="Indic B."/>
            <person name="Wong-Bajracharya J."/>
            <person name="Merenyi Z."/>
            <person name="Ke H.-M."/>
            <person name="Monk M."/>
            <person name="Kocsube S."/>
            <person name="Drula E."/>
            <person name="Lipzen A."/>
            <person name="Balint B."/>
            <person name="Henrissat B."/>
            <person name="Andreopoulos B."/>
            <person name="Martin F.M."/>
            <person name="Harder C.B."/>
            <person name="Rigling D."/>
            <person name="Ford K.L."/>
            <person name="Foster G.D."/>
            <person name="Pangilinan J."/>
            <person name="Papanicolaou A."/>
            <person name="Barry K."/>
            <person name="LaButti K."/>
            <person name="Viragh M."/>
            <person name="Koriabine M."/>
            <person name="Yan M."/>
            <person name="Riley R."/>
            <person name="Champramary S."/>
            <person name="Plett K.L."/>
            <person name="Tsai I.J."/>
            <person name="Slot J."/>
            <person name="Sipos G."/>
            <person name="Plett J."/>
            <person name="Nagy L.G."/>
            <person name="Grigoriev I.V."/>
        </authorList>
    </citation>
    <scope>NUCLEOTIDE SEQUENCE</scope>
    <source>
        <strain evidence="1">CCBAS 213</strain>
    </source>
</reference>
<sequence length="432" mass="49026">MELTRASIEQLLAKFDRRLTVTHPPDITSLLHSNDLPSLLQVSNVKASAKILENVGREIQAAIDLLGNAVASLEAQMSRIRSLQRDYSLVLSPIRRVPAEIVMEILRRTWTAVEDRANNPHINGFNVFTIAEGPWHLGHVCRLWRDVVSTLCPELWATITIAIPGHQLDISWHPKDVVEMLERALERTRGHPLDFLFAYCHSRSIREADIMRQCFDIMTAHSAQWRMVEFIIRPSFLPHLSVVRGKVDWLTDIYIQCWPDPGSHSAPIAAFEIAPRLRNFYLKGMHPEAQFTFPATNLISFYDERPFAGDLLTPEYIDIIRSSTNLISFSYHDYADPPELLVSQLAYPRVIDQSVQTLSVSSASFMRSVELPMLCEVVLTAGYDKDRMQQVFHLPTDAIMALSELLHHSQCSLIRLSVVDTTILDVDLAAVL</sequence>
<dbReference type="EMBL" id="JAUEPS010000018">
    <property type="protein sequence ID" value="KAK0458314.1"/>
    <property type="molecule type" value="Genomic_DNA"/>
</dbReference>
<name>A0AA39N5M7_ARMTA</name>
<keyword evidence="2" id="KW-1185">Reference proteome</keyword>
<dbReference type="Proteomes" id="UP001175211">
    <property type="component" value="Unassembled WGS sequence"/>
</dbReference>
<organism evidence="1 2">
    <name type="scientific">Armillaria tabescens</name>
    <name type="common">Ringless honey mushroom</name>
    <name type="synonym">Agaricus tabescens</name>
    <dbReference type="NCBI Taxonomy" id="1929756"/>
    <lineage>
        <taxon>Eukaryota</taxon>
        <taxon>Fungi</taxon>
        <taxon>Dikarya</taxon>
        <taxon>Basidiomycota</taxon>
        <taxon>Agaricomycotina</taxon>
        <taxon>Agaricomycetes</taxon>
        <taxon>Agaricomycetidae</taxon>
        <taxon>Agaricales</taxon>
        <taxon>Marasmiineae</taxon>
        <taxon>Physalacriaceae</taxon>
        <taxon>Desarmillaria</taxon>
    </lineage>
</organism>
<dbReference type="GeneID" id="85361011"/>
<accession>A0AA39N5M7</accession>
<evidence type="ECO:0008006" key="3">
    <source>
        <dbReference type="Google" id="ProtNLM"/>
    </source>
</evidence>
<protein>
    <recommendedName>
        <fullName evidence="3">F-box domain-containing protein</fullName>
    </recommendedName>
</protein>